<proteinExistence type="predicted"/>
<dbReference type="EMBL" id="NJNR01000013">
    <property type="protein sequence ID" value="RDX09701.1"/>
    <property type="molecule type" value="Genomic_DNA"/>
</dbReference>
<organism evidence="2 3">
    <name type="scientific">Bifidobacterium longum</name>
    <dbReference type="NCBI Taxonomy" id="216816"/>
    <lineage>
        <taxon>Bacteria</taxon>
        <taxon>Bacillati</taxon>
        <taxon>Actinomycetota</taxon>
        <taxon>Actinomycetes</taxon>
        <taxon>Bifidobacteriales</taxon>
        <taxon>Bifidobacteriaceae</taxon>
        <taxon>Bifidobacterium</taxon>
    </lineage>
</organism>
<feature type="compositionally biased region" description="Polar residues" evidence="1">
    <location>
        <begin position="29"/>
        <end position="43"/>
    </location>
</feature>
<name>A0A2U0BT43_BIFLN</name>
<gene>
    <name evidence="2" type="ORF">CE169_03560</name>
</gene>
<dbReference type="Proteomes" id="UP000257074">
    <property type="component" value="Unassembled WGS sequence"/>
</dbReference>
<evidence type="ECO:0000256" key="1">
    <source>
        <dbReference type="SAM" id="MobiDB-lite"/>
    </source>
</evidence>
<feature type="region of interest" description="Disordered" evidence="1">
    <location>
        <begin position="29"/>
        <end position="52"/>
    </location>
</feature>
<accession>A0A2U0BT43</accession>
<sequence>MFFPTLLFFDAIAVFVDVGSSSLTPATVQQRTTTHENSNSAFDIQSKPGQVG</sequence>
<protein>
    <submittedName>
        <fullName evidence="2">Fatty acid synthase subunit alpha reductase</fullName>
    </submittedName>
</protein>
<comment type="caution">
    <text evidence="2">The sequence shown here is derived from an EMBL/GenBank/DDBJ whole genome shotgun (WGS) entry which is preliminary data.</text>
</comment>
<dbReference type="AlphaFoldDB" id="A0A2U0BT43"/>
<reference evidence="2 3" key="1">
    <citation type="journal article" date="2017" name="Anaerobe">
        <title>Quantification, isolation and characterization of Bifidobacterium from the vaginal microbiomes of reproductive aged women.</title>
        <authorList>
            <person name="Freitas A.C."/>
            <person name="Hill J.E."/>
        </authorList>
    </citation>
    <scope>NUCLEOTIDE SEQUENCE [LARGE SCALE GENOMIC DNA]</scope>
    <source>
        <strain evidence="2 3">N6D05</strain>
    </source>
</reference>
<evidence type="ECO:0000313" key="3">
    <source>
        <dbReference type="Proteomes" id="UP000257074"/>
    </source>
</evidence>
<evidence type="ECO:0000313" key="2">
    <source>
        <dbReference type="EMBL" id="RDX09701.1"/>
    </source>
</evidence>